<reference evidence="1 2" key="1">
    <citation type="submission" date="2014-12" db="EMBL/GenBank/DDBJ databases">
        <title>16Stimator: statistical estimation of ribosomal gene copy numbers from draft genome assemblies.</title>
        <authorList>
            <person name="Perisin M.A."/>
            <person name="Vetter M."/>
            <person name="Gilbert J.A."/>
            <person name="Bergelson J."/>
        </authorList>
    </citation>
    <scope>NUCLEOTIDE SEQUENCE [LARGE SCALE GENOMIC DNA]</scope>
    <source>
        <strain evidence="1 2">MEJ086</strain>
    </source>
</reference>
<proteinExistence type="predicted"/>
<evidence type="ECO:0000313" key="2">
    <source>
        <dbReference type="Proteomes" id="UP000032068"/>
    </source>
</evidence>
<organism evidence="1 2">
    <name type="scientific">Pseudomonas fulva</name>
    <dbReference type="NCBI Taxonomy" id="47880"/>
    <lineage>
        <taxon>Bacteria</taxon>
        <taxon>Pseudomonadati</taxon>
        <taxon>Pseudomonadota</taxon>
        <taxon>Gammaproteobacteria</taxon>
        <taxon>Pseudomonadales</taxon>
        <taxon>Pseudomonadaceae</taxon>
        <taxon>Pseudomonas</taxon>
    </lineage>
</organism>
<protein>
    <submittedName>
        <fullName evidence="1">Uncharacterized protein</fullName>
    </submittedName>
</protein>
<dbReference type="AlphaFoldDB" id="A0A0D0KVE2"/>
<accession>A0A0D0KVE2</accession>
<name>A0A0D0KVE2_9PSED</name>
<gene>
    <name evidence="1" type="ORF">RU08_06080</name>
</gene>
<sequence>MTEAGVGIYIAGIYLDPLMENLDELEERFRGLDLYAELADRLDDSFDMMNAARAFWLNRDAQPKRRAAEDILAVWHGFDSAVQEIEFSDLNALAHTVRRCSHPSKSATDSGLMAALAICYAVEGLREVYDYQIEFSQSLITSVPQNLAGDFPDRRQAQIERARAKLVHIEVSARVSHADYMGEARLAMFAAGIYQYIESRYKAPKGFRISDKMLSAIDLSRSSAGGKKGAETNRAQAVDSARLICAEAKRLLRLDPSISPSELVTTLCKAKNLSAPTTRKYLRSQGLYPNKK</sequence>
<evidence type="ECO:0000313" key="1">
    <source>
        <dbReference type="EMBL" id="KIQ03921.1"/>
    </source>
</evidence>
<dbReference type="RefSeq" id="WP_042552922.1">
    <property type="nucleotide sequence ID" value="NZ_JXQW01000010.1"/>
</dbReference>
<dbReference type="EMBL" id="JXQW01000010">
    <property type="protein sequence ID" value="KIQ03921.1"/>
    <property type="molecule type" value="Genomic_DNA"/>
</dbReference>
<dbReference type="Proteomes" id="UP000032068">
    <property type="component" value="Unassembled WGS sequence"/>
</dbReference>
<comment type="caution">
    <text evidence="1">The sequence shown here is derived from an EMBL/GenBank/DDBJ whole genome shotgun (WGS) entry which is preliminary data.</text>
</comment>